<dbReference type="EMBL" id="VSSQ01031560">
    <property type="protein sequence ID" value="MPM82485.1"/>
    <property type="molecule type" value="Genomic_DNA"/>
</dbReference>
<evidence type="ECO:0000313" key="1">
    <source>
        <dbReference type="EMBL" id="MPM82485.1"/>
    </source>
</evidence>
<protein>
    <submittedName>
        <fullName evidence="1">Uncharacterized protein</fullName>
    </submittedName>
</protein>
<reference evidence="1" key="1">
    <citation type="submission" date="2019-08" db="EMBL/GenBank/DDBJ databases">
        <authorList>
            <person name="Kucharzyk K."/>
            <person name="Murdoch R.W."/>
            <person name="Higgins S."/>
            <person name="Loffler F."/>
        </authorList>
    </citation>
    <scope>NUCLEOTIDE SEQUENCE</scope>
</reference>
<accession>A0A645D032</accession>
<organism evidence="1">
    <name type="scientific">bioreactor metagenome</name>
    <dbReference type="NCBI Taxonomy" id="1076179"/>
    <lineage>
        <taxon>unclassified sequences</taxon>
        <taxon>metagenomes</taxon>
        <taxon>ecological metagenomes</taxon>
    </lineage>
</organism>
<dbReference type="AlphaFoldDB" id="A0A645D032"/>
<comment type="caution">
    <text evidence="1">The sequence shown here is derived from an EMBL/GenBank/DDBJ whole genome shotgun (WGS) entry which is preliminary data.</text>
</comment>
<name>A0A645D032_9ZZZZ</name>
<proteinExistence type="predicted"/>
<gene>
    <name evidence="1" type="ORF">SDC9_129546</name>
</gene>
<sequence length="186" mass="19851">MSAFLVTSYASVIIFIASLVAFSSASVSPYRYPEIAPMPLMDALTNSLYHLSTTIKGITLTSNACLRISAASSTLLDGFPIYSPISKTPPVVFVRWPGSTLFAPQPVIPDTILFLPARAKSSSSGIPFCTLRINPSSLRYGSMEGTASLLLVFFTASMTMSNLHPASPGFFTTGTLMYRSSSSPSI</sequence>